<evidence type="ECO:0000313" key="4">
    <source>
        <dbReference type="EMBL" id="NYG03095.1"/>
    </source>
</evidence>
<protein>
    <submittedName>
        <fullName evidence="4">Acyl dehydratase</fullName>
    </submittedName>
</protein>
<dbReference type="EMBL" id="JACCCZ010000001">
    <property type="protein sequence ID" value="NYG03095.1"/>
    <property type="molecule type" value="Genomic_DNA"/>
</dbReference>
<dbReference type="GO" id="GO:0004312">
    <property type="term" value="F:fatty acid synthase activity"/>
    <property type="evidence" value="ECO:0007669"/>
    <property type="project" value="InterPro"/>
</dbReference>
<gene>
    <name evidence="4" type="ORF">HDA37_003380</name>
</gene>
<feature type="domain" description="MaoC-like" evidence="3">
    <location>
        <begin position="199"/>
        <end position="270"/>
    </location>
</feature>
<dbReference type="SUPFAM" id="SSF54637">
    <property type="entry name" value="Thioesterase/thiol ester dehydrase-isomerase"/>
    <property type="match status" value="2"/>
</dbReference>
<dbReference type="PANTHER" id="PTHR43841:SF1">
    <property type="entry name" value="3-HYDROXYACYL-THIOESTER DEHYDRATASE X"/>
    <property type="match status" value="1"/>
</dbReference>
<accession>A0A852W9U8</accession>
<dbReference type="Pfam" id="PF01575">
    <property type="entry name" value="MaoC_dehydratas"/>
    <property type="match status" value="1"/>
</dbReference>
<comment type="similarity">
    <text evidence="1">Belongs to the enoyl-CoA hydratase/isomerase family.</text>
</comment>
<dbReference type="InterPro" id="IPR029069">
    <property type="entry name" value="HotDog_dom_sf"/>
</dbReference>
<dbReference type="GO" id="GO:0005835">
    <property type="term" value="C:fatty acid synthase complex"/>
    <property type="evidence" value="ECO:0007669"/>
    <property type="project" value="InterPro"/>
</dbReference>
<feature type="region of interest" description="Disordered" evidence="2">
    <location>
        <begin position="161"/>
        <end position="185"/>
    </location>
</feature>
<keyword evidence="5" id="KW-1185">Reference proteome</keyword>
<organism evidence="4 5">
    <name type="scientific">Pseudonocardia alni</name>
    <name type="common">Amycolata alni</name>
    <dbReference type="NCBI Taxonomy" id="33907"/>
    <lineage>
        <taxon>Bacteria</taxon>
        <taxon>Bacillati</taxon>
        <taxon>Actinomycetota</taxon>
        <taxon>Actinomycetes</taxon>
        <taxon>Pseudonocardiales</taxon>
        <taxon>Pseudonocardiaceae</taxon>
        <taxon>Pseudonocardia</taxon>
    </lineage>
</organism>
<dbReference type="RefSeq" id="WP_179761609.1">
    <property type="nucleotide sequence ID" value="NZ_BAAAJZ010000003.1"/>
</dbReference>
<dbReference type="AlphaFoldDB" id="A0A852W9U8"/>
<name>A0A852W9U8_PSEA5</name>
<dbReference type="GeneID" id="98053102"/>
<evidence type="ECO:0000256" key="2">
    <source>
        <dbReference type="SAM" id="MobiDB-lite"/>
    </source>
</evidence>
<evidence type="ECO:0000256" key="1">
    <source>
        <dbReference type="ARBA" id="ARBA00005254"/>
    </source>
</evidence>
<dbReference type="InterPro" id="IPR003965">
    <property type="entry name" value="Fatty_acid_synthase"/>
</dbReference>
<comment type="caution">
    <text evidence="4">The sequence shown here is derived from an EMBL/GenBank/DDBJ whole genome shotgun (WGS) entry which is preliminary data.</text>
</comment>
<proteinExistence type="inferred from homology"/>
<dbReference type="Proteomes" id="UP000549695">
    <property type="component" value="Unassembled WGS sequence"/>
</dbReference>
<dbReference type="PRINTS" id="PR01483">
    <property type="entry name" value="FASYNTHASE"/>
</dbReference>
<dbReference type="InterPro" id="IPR002539">
    <property type="entry name" value="MaoC-like_dom"/>
</dbReference>
<sequence length="298" mass="31538">MTVAEDRKVTELPGPPSLGPYYASAAARAALPGGSGRSLPATELVRRGVTVEQRHLADYARVCGFRIGNALPVTYPHMLTFPLQVVLMAGRSFPLPLPGLVHIANRITVHRAISPTETLDVRVWAERFTRHPKGAQVDLIGEVSAGGETVWEGRSTYLARGATAPDGPEGGDGTADIAEPPVPTGPANALWRVPGDIGRRYAAVSGDVNPIHLHPLTAKAMGFPRAIAHGMWTAAHAAAALEGRVPDAFTYDVVFRKPVLLPARTELVTEQAAGGAWGLALRSVKDAHKLHLVGRIGG</sequence>
<dbReference type="PANTHER" id="PTHR43841">
    <property type="entry name" value="3-HYDROXYACYL-THIOESTER DEHYDRATASE HTDX-RELATED"/>
    <property type="match status" value="1"/>
</dbReference>
<dbReference type="GO" id="GO:0006633">
    <property type="term" value="P:fatty acid biosynthetic process"/>
    <property type="evidence" value="ECO:0007669"/>
    <property type="project" value="InterPro"/>
</dbReference>
<evidence type="ECO:0000259" key="3">
    <source>
        <dbReference type="Pfam" id="PF01575"/>
    </source>
</evidence>
<evidence type="ECO:0000313" key="5">
    <source>
        <dbReference type="Proteomes" id="UP000549695"/>
    </source>
</evidence>
<reference evidence="4 5" key="1">
    <citation type="submission" date="2020-07" db="EMBL/GenBank/DDBJ databases">
        <title>Sequencing the genomes of 1000 actinobacteria strains.</title>
        <authorList>
            <person name="Klenk H.-P."/>
        </authorList>
    </citation>
    <scope>NUCLEOTIDE SEQUENCE [LARGE SCALE GENOMIC DNA]</scope>
    <source>
        <strain evidence="4 5">DSM 44749</strain>
    </source>
</reference>
<dbReference type="Gene3D" id="3.10.129.10">
    <property type="entry name" value="Hotdog Thioesterase"/>
    <property type="match status" value="1"/>
</dbReference>